<dbReference type="InterPro" id="IPR036259">
    <property type="entry name" value="MFS_trans_sf"/>
</dbReference>
<evidence type="ECO:0000256" key="3">
    <source>
        <dbReference type="ARBA" id="ARBA00022475"/>
    </source>
</evidence>
<evidence type="ECO:0000256" key="2">
    <source>
        <dbReference type="ARBA" id="ARBA00022448"/>
    </source>
</evidence>
<evidence type="ECO:0000313" key="9">
    <source>
        <dbReference type="Proteomes" id="UP000824238"/>
    </source>
</evidence>
<comment type="caution">
    <text evidence="8">The sequence shown here is derived from an EMBL/GenBank/DDBJ whole genome shotgun (WGS) entry which is preliminary data.</text>
</comment>
<dbReference type="EMBL" id="DVHH01000229">
    <property type="protein sequence ID" value="HIR55817.1"/>
    <property type="molecule type" value="Genomic_DNA"/>
</dbReference>
<sequence>MKQRLFTRDFTLLALGQALSLAGNYALRFALSMYVLELTGSAGVFAGMLALAMAPTVLLSPLGGALADRCDRRRLMAGMDAASGLAVLLALPFFRSAGGVLPAGAMLFALSVLGAFESPVVQACLPQLLSGERLLRGNSVVNQIQALAGLVTPFLGGLAYAGLGLGPVLLAAGLCFLLTAGLECFIRLPAPGPRGGVGLLSGLGRDLRESLRFLRREEPGLLRLLLLAAGASFFVSGTAAVGFPHLVRNVLGLSAELYGASESVLGAAAVLGALAAGIFGPRLKRWERLAGAFGLALLPAGAGFAARLGPTALYLLLTCGLFAGQFVCSMFSVLALSHIQQRTPEHLTGKVMALTMTLSTCAQPLGQLLYGQFFDLAGSAPEYVLLPTAAALCLLPRALPTPKPTA</sequence>
<feature type="transmembrane region" description="Helical" evidence="7">
    <location>
        <begin position="312"/>
        <end position="336"/>
    </location>
</feature>
<proteinExistence type="predicted"/>
<name>A0A9D1DN22_9FIRM</name>
<reference evidence="8" key="1">
    <citation type="submission" date="2020-10" db="EMBL/GenBank/DDBJ databases">
        <authorList>
            <person name="Gilroy R."/>
        </authorList>
    </citation>
    <scope>NUCLEOTIDE SEQUENCE</scope>
    <source>
        <strain evidence="8">ChiGjej3B3-7149</strain>
    </source>
</reference>
<protein>
    <submittedName>
        <fullName evidence="8">MFS transporter</fullName>
    </submittedName>
</protein>
<feature type="transmembrane region" description="Helical" evidence="7">
    <location>
        <begin position="289"/>
        <end position="306"/>
    </location>
</feature>
<dbReference type="SUPFAM" id="SSF103473">
    <property type="entry name" value="MFS general substrate transporter"/>
    <property type="match status" value="1"/>
</dbReference>
<evidence type="ECO:0000313" key="8">
    <source>
        <dbReference type="EMBL" id="HIR55817.1"/>
    </source>
</evidence>
<accession>A0A9D1DN22</accession>
<feature type="transmembrane region" description="Helical" evidence="7">
    <location>
        <begin position="221"/>
        <end position="243"/>
    </location>
</feature>
<keyword evidence="3" id="KW-1003">Cell membrane</keyword>
<keyword evidence="4 7" id="KW-0812">Transmembrane</keyword>
<evidence type="ECO:0000256" key="7">
    <source>
        <dbReference type="SAM" id="Phobius"/>
    </source>
</evidence>
<dbReference type="GO" id="GO:0022857">
    <property type="term" value="F:transmembrane transporter activity"/>
    <property type="evidence" value="ECO:0007669"/>
    <property type="project" value="InterPro"/>
</dbReference>
<organism evidence="8 9">
    <name type="scientific">Candidatus Scatomorpha intestinigallinarum</name>
    <dbReference type="NCBI Taxonomy" id="2840923"/>
    <lineage>
        <taxon>Bacteria</taxon>
        <taxon>Bacillati</taxon>
        <taxon>Bacillota</taxon>
        <taxon>Clostridia</taxon>
        <taxon>Eubacteriales</taxon>
        <taxon>Candidatus Scatomorpha</taxon>
    </lineage>
</organism>
<dbReference type="PANTHER" id="PTHR43266">
    <property type="entry name" value="MACROLIDE-EFFLUX PROTEIN"/>
    <property type="match status" value="1"/>
</dbReference>
<dbReference type="AlphaFoldDB" id="A0A9D1DN22"/>
<dbReference type="Proteomes" id="UP000824238">
    <property type="component" value="Unassembled WGS sequence"/>
</dbReference>
<keyword evidence="6 7" id="KW-0472">Membrane</keyword>
<evidence type="ECO:0000256" key="4">
    <source>
        <dbReference type="ARBA" id="ARBA00022692"/>
    </source>
</evidence>
<evidence type="ECO:0000256" key="6">
    <source>
        <dbReference type="ARBA" id="ARBA00023136"/>
    </source>
</evidence>
<evidence type="ECO:0000256" key="5">
    <source>
        <dbReference type="ARBA" id="ARBA00022989"/>
    </source>
</evidence>
<dbReference type="Gene3D" id="1.20.1250.20">
    <property type="entry name" value="MFS general substrate transporter like domains"/>
    <property type="match status" value="1"/>
</dbReference>
<dbReference type="InterPro" id="IPR011701">
    <property type="entry name" value="MFS"/>
</dbReference>
<gene>
    <name evidence="8" type="ORF">IAD36_09520</name>
</gene>
<evidence type="ECO:0000256" key="1">
    <source>
        <dbReference type="ARBA" id="ARBA00004651"/>
    </source>
</evidence>
<dbReference type="PANTHER" id="PTHR43266:SF9">
    <property type="entry name" value="PERMEASE, MAJOR FACILITATOR SUPERFAMILY-RELATED"/>
    <property type="match status" value="1"/>
</dbReference>
<dbReference type="Pfam" id="PF07690">
    <property type="entry name" value="MFS_1"/>
    <property type="match status" value="1"/>
</dbReference>
<dbReference type="CDD" id="cd06173">
    <property type="entry name" value="MFS_MefA_like"/>
    <property type="match status" value="1"/>
</dbReference>
<keyword evidence="2" id="KW-0813">Transport</keyword>
<comment type="subcellular location">
    <subcellularLocation>
        <location evidence="1">Cell membrane</location>
        <topology evidence="1">Multi-pass membrane protein</topology>
    </subcellularLocation>
</comment>
<feature type="transmembrane region" description="Helical" evidence="7">
    <location>
        <begin position="42"/>
        <end position="63"/>
    </location>
</feature>
<feature type="transmembrane region" description="Helical" evidence="7">
    <location>
        <begin position="263"/>
        <end position="280"/>
    </location>
</feature>
<keyword evidence="5 7" id="KW-1133">Transmembrane helix</keyword>
<reference evidence="8" key="2">
    <citation type="journal article" date="2021" name="PeerJ">
        <title>Extensive microbial diversity within the chicken gut microbiome revealed by metagenomics and culture.</title>
        <authorList>
            <person name="Gilroy R."/>
            <person name="Ravi A."/>
            <person name="Getino M."/>
            <person name="Pursley I."/>
            <person name="Horton D.L."/>
            <person name="Alikhan N.F."/>
            <person name="Baker D."/>
            <person name="Gharbi K."/>
            <person name="Hall N."/>
            <person name="Watson M."/>
            <person name="Adriaenssens E.M."/>
            <person name="Foster-Nyarko E."/>
            <person name="Jarju S."/>
            <person name="Secka A."/>
            <person name="Antonio M."/>
            <person name="Oren A."/>
            <person name="Chaudhuri R.R."/>
            <person name="La Ragione R."/>
            <person name="Hildebrand F."/>
            <person name="Pallen M.J."/>
        </authorList>
    </citation>
    <scope>NUCLEOTIDE SEQUENCE</scope>
    <source>
        <strain evidence="8">ChiGjej3B3-7149</strain>
    </source>
</reference>
<dbReference type="GO" id="GO:0005886">
    <property type="term" value="C:plasma membrane"/>
    <property type="evidence" value="ECO:0007669"/>
    <property type="project" value="UniProtKB-SubCell"/>
</dbReference>